<feature type="compositionally biased region" description="Low complexity" evidence="1">
    <location>
        <begin position="34"/>
        <end position="49"/>
    </location>
</feature>
<feature type="non-terminal residue" evidence="3">
    <location>
        <position position="307"/>
    </location>
</feature>
<dbReference type="InterPro" id="IPR038885">
    <property type="entry name" value="PLB1"/>
</dbReference>
<gene>
    <name evidence="3" type="ORF">QIS99_26575</name>
</gene>
<reference evidence="3 4" key="1">
    <citation type="submission" date="2023-05" db="EMBL/GenBank/DDBJ databases">
        <title>Draft genome sequence of Streptomyces sp. B-S-A8 isolated from a cave soil in Thailand.</title>
        <authorList>
            <person name="Chamroensaksri N."/>
            <person name="Muangham S."/>
        </authorList>
    </citation>
    <scope>NUCLEOTIDE SEQUENCE [LARGE SCALE GENOMIC DNA]</scope>
    <source>
        <strain evidence="3 4">B-S-A8</strain>
    </source>
</reference>
<sequence length="307" mass="32711">MPEFGCVRRLRRGAVGVLGVAVLLGLTGCGDSGGTARTTEASEAAAEPSKASRKPSPRPGPAWDTSPKSLAAVGDSITRAFDACQVLSDCPEASWATGTDPEVRSLAVRLLGKEAAAKHSWNFASSGARMADLPAQMERAAAESPDLVTVLVGANDACRASVGAMTPVAEFRADFAQALRTLRAERPKAQVYVASVPDLKRLWSQGRDSATAKRVWSLGICPTMLSEPDALDAVSTERRDAVYERVVAYNEALAAVCARDELCRYDDGAVFDYRFGTGQLSRWDFFHPGKSGQARLAEIAFRRVTAG</sequence>
<dbReference type="SUPFAM" id="SSF52266">
    <property type="entry name" value="SGNH hydrolase"/>
    <property type="match status" value="1"/>
</dbReference>
<protein>
    <submittedName>
        <fullName evidence="3">SGNH/GDSL hydrolase family protein</fullName>
        <ecNumber evidence="3">3.1.-.-</ecNumber>
    </submittedName>
</protein>
<dbReference type="PANTHER" id="PTHR21325:SF31">
    <property type="entry name" value="GH22081P-RELATED"/>
    <property type="match status" value="1"/>
</dbReference>
<keyword evidence="4" id="KW-1185">Reference proteome</keyword>
<evidence type="ECO:0000313" key="4">
    <source>
        <dbReference type="Proteomes" id="UP001224661"/>
    </source>
</evidence>
<evidence type="ECO:0000256" key="1">
    <source>
        <dbReference type="SAM" id="MobiDB-lite"/>
    </source>
</evidence>
<feature type="domain" description="SGNH hydrolase-type esterase" evidence="2">
    <location>
        <begin position="72"/>
        <end position="294"/>
    </location>
</feature>
<comment type="caution">
    <text evidence="3">The sequence shown here is derived from an EMBL/GenBank/DDBJ whole genome shotgun (WGS) entry which is preliminary data.</text>
</comment>
<accession>A0ABT6RZ63</accession>
<dbReference type="InterPro" id="IPR036514">
    <property type="entry name" value="SGNH_hydro_sf"/>
</dbReference>
<name>A0ABT6RZ63_9ACTN</name>
<dbReference type="GO" id="GO:0016787">
    <property type="term" value="F:hydrolase activity"/>
    <property type="evidence" value="ECO:0007669"/>
    <property type="project" value="UniProtKB-KW"/>
</dbReference>
<dbReference type="Pfam" id="PF13472">
    <property type="entry name" value="Lipase_GDSL_2"/>
    <property type="match status" value="1"/>
</dbReference>
<feature type="region of interest" description="Disordered" evidence="1">
    <location>
        <begin position="33"/>
        <end position="68"/>
    </location>
</feature>
<organism evidence="3 4">
    <name type="scientific">Streptomyces solicavernae</name>
    <dbReference type="NCBI Taxonomy" id="3043614"/>
    <lineage>
        <taxon>Bacteria</taxon>
        <taxon>Bacillati</taxon>
        <taxon>Actinomycetota</taxon>
        <taxon>Actinomycetes</taxon>
        <taxon>Kitasatosporales</taxon>
        <taxon>Streptomycetaceae</taxon>
        <taxon>Streptomyces</taxon>
    </lineage>
</organism>
<dbReference type="Gene3D" id="3.40.50.1110">
    <property type="entry name" value="SGNH hydrolase"/>
    <property type="match status" value="1"/>
</dbReference>
<evidence type="ECO:0000313" key="3">
    <source>
        <dbReference type="EMBL" id="MDI3389727.1"/>
    </source>
</evidence>
<evidence type="ECO:0000259" key="2">
    <source>
        <dbReference type="Pfam" id="PF13472"/>
    </source>
</evidence>
<dbReference type="CDD" id="cd01832">
    <property type="entry name" value="SGNH_hydrolase_like_1"/>
    <property type="match status" value="1"/>
</dbReference>
<dbReference type="EC" id="3.1.-.-" evidence="3"/>
<dbReference type="InterPro" id="IPR013830">
    <property type="entry name" value="SGNH_hydro"/>
</dbReference>
<dbReference type="Proteomes" id="UP001224661">
    <property type="component" value="Unassembled WGS sequence"/>
</dbReference>
<keyword evidence="3" id="KW-0378">Hydrolase</keyword>
<proteinExistence type="predicted"/>
<dbReference type="RefSeq" id="WP_282516193.1">
    <property type="nucleotide sequence ID" value="NZ_JASCIR010000031.1"/>
</dbReference>
<dbReference type="EMBL" id="JASCIR010000031">
    <property type="protein sequence ID" value="MDI3389727.1"/>
    <property type="molecule type" value="Genomic_DNA"/>
</dbReference>
<dbReference type="PANTHER" id="PTHR21325">
    <property type="entry name" value="PHOSPHOLIPASE B, PLB1"/>
    <property type="match status" value="1"/>
</dbReference>